<sequence>HNNDDGVTLGGLDVAGGELTVYEKNLTYGSDPDAPALTQHGTFTVNAPDGLQSLSISGVEIISGGVVQGLPISGSTWIGSTLTITGFDPATGVVSYSYTLNYTETHPNADGANSITENFEVIAVDADGSEARGEINVKVVDDLPTAKPDSTSVAEGGTVTGNVLVNDIGGSDGSGGGVVGVRAGSDTSTPVHGGLNSQINGTYGYLTLDASGNAVYHSYPNSVSAPGASDVFTYTLRDADGDESTTTVTIDVHNSCLVAASDHDVTVYEKALDPYQDGQDLAPGSVTGSQPYNTGETASGTLVGAVHGGSGAITYSLLSNAIGTYGQLLLNPDGSYTYTLTSPASTAPQANDGANTLHESFTYQAVDGLGNVVTSTIVINIVDDVPTAIPDIASVGEGGYIGGNVIWNDTVGADGQFAGGGVVGVRAGSDTSTPVHGGLNTQINGTYGYLTLDAAGNALYHSYPNAVSGPGASDVFTYTLRDADGDESTTTVTIDVHNSCLVAASDQDVTVFEKALDLNQDGQDLAPGSVTGSQPGNSGETGSGTLVGAVHGGSGSITYSLVSNAIGTYGQLLLHPDGSYTYTLTSPASTTPHADDGANTLHESFTYQATDGLGNIVTSTIEINIVDDVPQAIDDHNLNTASETLLTLEGNVLGNDVQGADRVATGANSGPITPGTFTGTYGTLVLNANG</sequence>
<protein>
    <submittedName>
        <fullName evidence="1">Ig-like domain-containing protein</fullName>
    </submittedName>
</protein>
<dbReference type="Proteomes" id="UP001622950">
    <property type="component" value="Unassembled WGS sequence"/>
</dbReference>
<accession>A0ACC7N4D2</accession>
<feature type="non-terminal residue" evidence="1">
    <location>
        <position position="690"/>
    </location>
</feature>
<name>A0ACC7N4D2_9PSED</name>
<dbReference type="EMBL" id="JBJHQE010000137">
    <property type="protein sequence ID" value="MFK9085082.1"/>
    <property type="molecule type" value="Genomic_DNA"/>
</dbReference>
<gene>
    <name evidence="1" type="ORF">ACJEBM_31010</name>
</gene>
<proteinExistence type="predicted"/>
<reference evidence="1" key="1">
    <citation type="submission" date="2024-11" db="EMBL/GenBank/DDBJ databases">
        <authorList>
            <person name="Lucas J.A."/>
        </authorList>
    </citation>
    <scope>NUCLEOTIDE SEQUENCE</scope>
    <source>
        <strain evidence="1">Z 8.8</strain>
    </source>
</reference>
<comment type="caution">
    <text evidence="1">The sequence shown here is derived from an EMBL/GenBank/DDBJ whole genome shotgun (WGS) entry which is preliminary data.</text>
</comment>
<organism evidence="1 2">
    <name type="scientific">Pseudomonas neuropathica</name>
    <dbReference type="NCBI Taxonomy" id="2730425"/>
    <lineage>
        <taxon>Bacteria</taxon>
        <taxon>Pseudomonadati</taxon>
        <taxon>Pseudomonadota</taxon>
        <taxon>Gammaproteobacteria</taxon>
        <taxon>Pseudomonadales</taxon>
        <taxon>Pseudomonadaceae</taxon>
        <taxon>Pseudomonas</taxon>
    </lineage>
</organism>
<keyword evidence="2" id="KW-1185">Reference proteome</keyword>
<feature type="non-terminal residue" evidence="1">
    <location>
        <position position="1"/>
    </location>
</feature>
<evidence type="ECO:0000313" key="2">
    <source>
        <dbReference type="Proteomes" id="UP001622950"/>
    </source>
</evidence>
<evidence type="ECO:0000313" key="1">
    <source>
        <dbReference type="EMBL" id="MFK9085082.1"/>
    </source>
</evidence>